<sequence>MGSACMDRDILQDNKITHILTVSDEFPPAHPKHFDYMVVHISDEPRSNLIQVFHETTRFIEEGRKNGNVFIHCAAGISRSPTVTLAYLLLSKLANSPEEAIELIKKSRYFVSPNSGFWKQIQIFYNAGFDDTHQLVANHLKSILPKPKITYHGKNYPEIVEVKEEEEDDDSE</sequence>
<dbReference type="GO" id="GO:0008579">
    <property type="term" value="F:JUN kinase phosphatase activity"/>
    <property type="evidence" value="ECO:0007669"/>
    <property type="project" value="TreeGrafter"/>
</dbReference>
<evidence type="ECO:0000256" key="2">
    <source>
        <dbReference type="ARBA" id="ARBA00022912"/>
    </source>
</evidence>
<dbReference type="Gene3D" id="3.90.190.10">
    <property type="entry name" value="Protein tyrosine phosphatase superfamily"/>
    <property type="match status" value="1"/>
</dbReference>
<dbReference type="InterPro" id="IPR029021">
    <property type="entry name" value="Prot-tyrosine_phosphatase-like"/>
</dbReference>
<organism evidence="5">
    <name type="scientific">Arcella intermedia</name>
    <dbReference type="NCBI Taxonomy" id="1963864"/>
    <lineage>
        <taxon>Eukaryota</taxon>
        <taxon>Amoebozoa</taxon>
        <taxon>Tubulinea</taxon>
        <taxon>Elardia</taxon>
        <taxon>Arcellinida</taxon>
        <taxon>Sphaerothecina</taxon>
        <taxon>Arcellidae</taxon>
        <taxon>Arcella</taxon>
    </lineage>
</organism>
<dbReference type="Pfam" id="PF00782">
    <property type="entry name" value="DSPc"/>
    <property type="match status" value="1"/>
</dbReference>
<dbReference type="SMART" id="SM00195">
    <property type="entry name" value="DSPc"/>
    <property type="match status" value="1"/>
</dbReference>
<name>A0A6B2LLF1_9EUKA</name>
<evidence type="ECO:0000259" key="4">
    <source>
        <dbReference type="PROSITE" id="PS50056"/>
    </source>
</evidence>
<dbReference type="PROSITE" id="PS50054">
    <property type="entry name" value="TYR_PHOSPHATASE_DUAL"/>
    <property type="match status" value="1"/>
</dbReference>
<feature type="domain" description="Tyrosine-protein phosphatase" evidence="3">
    <location>
        <begin position="1"/>
        <end position="130"/>
    </location>
</feature>
<dbReference type="GO" id="GO:0005737">
    <property type="term" value="C:cytoplasm"/>
    <property type="evidence" value="ECO:0007669"/>
    <property type="project" value="TreeGrafter"/>
</dbReference>
<evidence type="ECO:0008006" key="6">
    <source>
        <dbReference type="Google" id="ProtNLM"/>
    </source>
</evidence>
<dbReference type="InterPro" id="IPR000340">
    <property type="entry name" value="Dual-sp_phosphatase_cat-dom"/>
</dbReference>
<dbReference type="AlphaFoldDB" id="A0A6B2LLF1"/>
<dbReference type="CDD" id="cd14498">
    <property type="entry name" value="DSP"/>
    <property type="match status" value="1"/>
</dbReference>
<dbReference type="InterPro" id="IPR016130">
    <property type="entry name" value="Tyr_Pase_AS"/>
</dbReference>
<evidence type="ECO:0000259" key="3">
    <source>
        <dbReference type="PROSITE" id="PS50054"/>
    </source>
</evidence>
<dbReference type="InterPro" id="IPR020422">
    <property type="entry name" value="TYR_PHOSPHATASE_DUAL_dom"/>
</dbReference>
<reference evidence="5" key="1">
    <citation type="journal article" date="2020" name="J. Eukaryot. Microbiol.">
        <title>De novo Sequencing, Assembly and Annotation of the Transcriptome for the Free-Living Testate Amoeba Arcella intermedia.</title>
        <authorList>
            <person name="Ribeiro G.M."/>
            <person name="Porfirio-Sousa A.L."/>
            <person name="Maurer-Alcala X.X."/>
            <person name="Katz L.A."/>
            <person name="Lahr D.J.G."/>
        </authorList>
    </citation>
    <scope>NUCLEOTIDE SEQUENCE</scope>
</reference>
<accession>A0A6B2LLF1</accession>
<dbReference type="SUPFAM" id="SSF52799">
    <property type="entry name" value="(Phosphotyrosine protein) phosphatases II"/>
    <property type="match status" value="1"/>
</dbReference>
<keyword evidence="2" id="KW-0904">Protein phosphatase</keyword>
<proteinExistence type="predicted"/>
<dbReference type="PROSITE" id="PS50056">
    <property type="entry name" value="TYR_PHOSPHATASE_2"/>
    <property type="match status" value="1"/>
</dbReference>
<dbReference type="EMBL" id="GIBP01008796">
    <property type="protein sequence ID" value="NDV37765.1"/>
    <property type="molecule type" value="Transcribed_RNA"/>
</dbReference>
<feature type="domain" description="Tyrosine specific protein phosphatases" evidence="4">
    <location>
        <begin position="47"/>
        <end position="108"/>
    </location>
</feature>
<dbReference type="PANTHER" id="PTHR46377">
    <property type="entry name" value="DUAL SPECIFICITY PROTEIN PHOSPHATASE 19"/>
    <property type="match status" value="1"/>
</dbReference>
<evidence type="ECO:0000256" key="1">
    <source>
        <dbReference type="ARBA" id="ARBA00022801"/>
    </source>
</evidence>
<evidence type="ECO:0000313" key="5">
    <source>
        <dbReference type="EMBL" id="NDV37765.1"/>
    </source>
</evidence>
<dbReference type="PROSITE" id="PS00383">
    <property type="entry name" value="TYR_PHOSPHATASE_1"/>
    <property type="match status" value="1"/>
</dbReference>
<dbReference type="PANTHER" id="PTHR46377:SF1">
    <property type="entry name" value="DUAL SPECIFICITY PROTEIN PHOSPHATASE 19"/>
    <property type="match status" value="1"/>
</dbReference>
<dbReference type="InterPro" id="IPR000387">
    <property type="entry name" value="Tyr_Pase_dom"/>
</dbReference>
<protein>
    <recommendedName>
        <fullName evidence="6">Protein-tyrosine-phosphatase</fullName>
    </recommendedName>
</protein>
<keyword evidence="1" id="KW-0378">Hydrolase</keyword>